<dbReference type="Gene3D" id="3.40.50.10330">
    <property type="entry name" value="Probable inorganic polyphosphate/atp-NAD kinase, domain 1"/>
    <property type="match status" value="1"/>
</dbReference>
<reference evidence="6 7" key="1">
    <citation type="submission" date="2024-02" db="EMBL/GenBank/DDBJ databases">
        <title>Haloferula sargassicola NBRC 104335.</title>
        <authorList>
            <person name="Ichikawa N."/>
            <person name="Katano-Makiyama Y."/>
            <person name="Hidaka K."/>
        </authorList>
    </citation>
    <scope>NUCLEOTIDE SEQUENCE [LARGE SCALE GENOMIC DNA]</scope>
    <source>
        <strain evidence="6 7">NBRC 104335</strain>
    </source>
</reference>
<evidence type="ECO:0000256" key="2">
    <source>
        <dbReference type="ARBA" id="ARBA00022741"/>
    </source>
</evidence>
<dbReference type="RefSeq" id="WP_353568394.1">
    <property type="nucleotide sequence ID" value="NZ_BAABRI010000023.1"/>
</dbReference>
<keyword evidence="2" id="KW-0547">Nucleotide-binding</keyword>
<accession>A0ABP9URX7</accession>
<keyword evidence="7" id="KW-1185">Reference proteome</keyword>
<proteinExistence type="predicted"/>
<dbReference type="Pfam" id="PF00781">
    <property type="entry name" value="DAGK_cat"/>
    <property type="match status" value="1"/>
</dbReference>
<dbReference type="SUPFAM" id="SSF111331">
    <property type="entry name" value="NAD kinase/diacylglycerol kinase-like"/>
    <property type="match status" value="1"/>
</dbReference>
<keyword evidence="3 6" id="KW-0418">Kinase</keyword>
<dbReference type="Gene3D" id="2.60.200.40">
    <property type="match status" value="1"/>
</dbReference>
<evidence type="ECO:0000259" key="5">
    <source>
        <dbReference type="PROSITE" id="PS50146"/>
    </source>
</evidence>
<gene>
    <name evidence="6" type="primary">dagK_2</name>
    <name evidence="6" type="ORF">Hsar01_03540</name>
</gene>
<protein>
    <submittedName>
        <fullName evidence="6">Diacylglycerol kinase</fullName>
    </submittedName>
</protein>
<sequence length="308" mass="33556">MSPPRRVLAIVNPAAGQDQAEDILATIRRRLEESGLDFELRETEGEGDARRWAAETDRELVLVAGGDGTVMEALSGIIENEREIPLAQIPTGTANLLARALGVPTDVDDALELALRSGVAVPMDVGHLVDHDRYFALMAGSGWDADLIKAADRDLKDKLGFFAYVITGVKSLFSLKRSRIRLTVDDRRLRFRAHTVIAINVGEIQGSGIALGSNLSPHDGKLDLAIVSPNSIGGILKVLWRLLTRRYEGATELRYFSAEKIKVEADPPLNLEIDGEPIGKTPFEAHVIPGGAMLVVPREYAENKDILP</sequence>
<dbReference type="InterPro" id="IPR017438">
    <property type="entry name" value="ATP-NAD_kinase_N"/>
</dbReference>
<name>A0ABP9URX7_9BACT</name>
<dbReference type="Pfam" id="PF19279">
    <property type="entry name" value="YegS_C"/>
    <property type="match status" value="1"/>
</dbReference>
<evidence type="ECO:0000256" key="4">
    <source>
        <dbReference type="ARBA" id="ARBA00022840"/>
    </source>
</evidence>
<dbReference type="PANTHER" id="PTHR12358">
    <property type="entry name" value="SPHINGOSINE KINASE"/>
    <property type="match status" value="1"/>
</dbReference>
<dbReference type="InterPro" id="IPR050187">
    <property type="entry name" value="Lipid_Phosphate_FormReg"/>
</dbReference>
<keyword evidence="4" id="KW-0067">ATP-binding</keyword>
<dbReference type="InterPro" id="IPR001206">
    <property type="entry name" value="Diacylglycerol_kinase_cat_dom"/>
</dbReference>
<dbReference type="InterPro" id="IPR016064">
    <property type="entry name" value="NAD/diacylglycerol_kinase_sf"/>
</dbReference>
<dbReference type="SMART" id="SM00046">
    <property type="entry name" value="DAGKc"/>
    <property type="match status" value="1"/>
</dbReference>
<comment type="caution">
    <text evidence="6">The sequence shown here is derived from an EMBL/GenBank/DDBJ whole genome shotgun (WGS) entry which is preliminary data.</text>
</comment>
<organism evidence="6 7">
    <name type="scientific">Haloferula sargassicola</name>
    <dbReference type="NCBI Taxonomy" id="490096"/>
    <lineage>
        <taxon>Bacteria</taxon>
        <taxon>Pseudomonadati</taxon>
        <taxon>Verrucomicrobiota</taxon>
        <taxon>Verrucomicrobiia</taxon>
        <taxon>Verrucomicrobiales</taxon>
        <taxon>Verrucomicrobiaceae</taxon>
        <taxon>Haloferula</taxon>
    </lineage>
</organism>
<evidence type="ECO:0000313" key="6">
    <source>
        <dbReference type="EMBL" id="GAA5484298.1"/>
    </source>
</evidence>
<dbReference type="InterPro" id="IPR005218">
    <property type="entry name" value="Diacylglycerol/lipid_kinase"/>
</dbReference>
<dbReference type="InterPro" id="IPR045540">
    <property type="entry name" value="YegS/DAGK_C"/>
</dbReference>
<evidence type="ECO:0000256" key="1">
    <source>
        <dbReference type="ARBA" id="ARBA00022679"/>
    </source>
</evidence>
<evidence type="ECO:0000256" key="3">
    <source>
        <dbReference type="ARBA" id="ARBA00022777"/>
    </source>
</evidence>
<feature type="domain" description="DAGKc" evidence="5">
    <location>
        <begin position="2"/>
        <end position="132"/>
    </location>
</feature>
<dbReference type="Proteomes" id="UP001476282">
    <property type="component" value="Unassembled WGS sequence"/>
</dbReference>
<keyword evidence="1" id="KW-0808">Transferase</keyword>
<evidence type="ECO:0000313" key="7">
    <source>
        <dbReference type="Proteomes" id="UP001476282"/>
    </source>
</evidence>
<dbReference type="EMBL" id="BAABRI010000023">
    <property type="protein sequence ID" value="GAA5484298.1"/>
    <property type="molecule type" value="Genomic_DNA"/>
</dbReference>
<dbReference type="PROSITE" id="PS50146">
    <property type="entry name" value="DAGK"/>
    <property type="match status" value="1"/>
</dbReference>
<dbReference type="NCBIfam" id="TIGR00147">
    <property type="entry name" value="YegS/Rv2252/BmrU family lipid kinase"/>
    <property type="match status" value="1"/>
</dbReference>
<dbReference type="PANTHER" id="PTHR12358:SF54">
    <property type="entry name" value="SPHINGOSINE KINASE RELATED PROTEIN"/>
    <property type="match status" value="1"/>
</dbReference>
<dbReference type="GO" id="GO:0016301">
    <property type="term" value="F:kinase activity"/>
    <property type="evidence" value="ECO:0007669"/>
    <property type="project" value="UniProtKB-KW"/>
</dbReference>